<dbReference type="InterPro" id="IPR036097">
    <property type="entry name" value="HisK_dim/P_sf"/>
</dbReference>
<dbReference type="InterPro" id="IPR003594">
    <property type="entry name" value="HATPase_dom"/>
</dbReference>
<dbReference type="InterPro" id="IPR004358">
    <property type="entry name" value="Sig_transdc_His_kin-like_C"/>
</dbReference>
<evidence type="ECO:0000256" key="8">
    <source>
        <dbReference type="ARBA" id="ARBA00023012"/>
    </source>
</evidence>
<evidence type="ECO:0000313" key="16">
    <source>
        <dbReference type="EMBL" id="HFC03819.1"/>
    </source>
</evidence>
<dbReference type="Gene3D" id="3.40.50.2300">
    <property type="match status" value="1"/>
</dbReference>
<evidence type="ECO:0000256" key="13">
    <source>
        <dbReference type="SAM" id="Phobius"/>
    </source>
</evidence>
<evidence type="ECO:0000259" key="14">
    <source>
        <dbReference type="PROSITE" id="PS50109"/>
    </source>
</evidence>
<dbReference type="InterPro" id="IPR001789">
    <property type="entry name" value="Sig_transdc_resp-reg_receiver"/>
</dbReference>
<feature type="domain" description="Histidine kinase" evidence="14">
    <location>
        <begin position="420"/>
        <end position="643"/>
    </location>
</feature>
<dbReference type="PANTHER" id="PTHR45339">
    <property type="entry name" value="HYBRID SIGNAL TRANSDUCTION HISTIDINE KINASE J"/>
    <property type="match status" value="1"/>
</dbReference>
<feature type="domain" description="Response regulatory" evidence="15">
    <location>
        <begin position="792"/>
        <end position="911"/>
    </location>
</feature>
<comment type="catalytic activity">
    <reaction evidence="1">
        <text>ATP + protein L-histidine = ADP + protein N-phospho-L-histidine.</text>
        <dbReference type="EC" id="2.7.13.3"/>
    </reaction>
</comment>
<feature type="modified residue" description="4-aspartylphosphate" evidence="11">
    <location>
        <position position="841"/>
    </location>
</feature>
<dbReference type="PANTHER" id="PTHR45339:SF1">
    <property type="entry name" value="HYBRID SIGNAL TRANSDUCTION HISTIDINE KINASE J"/>
    <property type="match status" value="1"/>
</dbReference>
<evidence type="ECO:0000259" key="15">
    <source>
        <dbReference type="PROSITE" id="PS50110"/>
    </source>
</evidence>
<evidence type="ECO:0000256" key="10">
    <source>
        <dbReference type="ARBA" id="ARBA00068150"/>
    </source>
</evidence>
<dbReference type="SUPFAM" id="SSF47384">
    <property type="entry name" value="Homodimeric domain of signal transducing histidine kinase"/>
    <property type="match status" value="1"/>
</dbReference>
<dbReference type="EMBL" id="DRNO01000201">
    <property type="protein sequence ID" value="HFC03819.1"/>
    <property type="molecule type" value="Genomic_DNA"/>
</dbReference>
<dbReference type="Proteomes" id="UP000885722">
    <property type="component" value="Unassembled WGS sequence"/>
</dbReference>
<dbReference type="EC" id="2.7.13.3" evidence="2"/>
<keyword evidence="4" id="KW-0808">Transferase</keyword>
<comment type="caution">
    <text evidence="16">The sequence shown here is derived from an EMBL/GenBank/DDBJ whole genome shotgun (WGS) entry which is preliminary data.</text>
</comment>
<dbReference type="SMART" id="SM00388">
    <property type="entry name" value="HisKA"/>
    <property type="match status" value="1"/>
</dbReference>
<evidence type="ECO:0000256" key="5">
    <source>
        <dbReference type="ARBA" id="ARBA00022741"/>
    </source>
</evidence>
<dbReference type="InterPro" id="IPR011006">
    <property type="entry name" value="CheY-like_superfamily"/>
</dbReference>
<feature type="region of interest" description="Disordered" evidence="12">
    <location>
        <begin position="925"/>
        <end position="952"/>
    </location>
</feature>
<dbReference type="SMART" id="SM00448">
    <property type="entry name" value="REC"/>
    <property type="match status" value="1"/>
</dbReference>
<dbReference type="InterPro" id="IPR005467">
    <property type="entry name" value="His_kinase_dom"/>
</dbReference>
<dbReference type="CDD" id="cd17546">
    <property type="entry name" value="REC_hyHK_CKI1_RcsC-like"/>
    <property type="match status" value="1"/>
</dbReference>
<evidence type="ECO:0000256" key="1">
    <source>
        <dbReference type="ARBA" id="ARBA00000085"/>
    </source>
</evidence>
<evidence type="ECO:0000256" key="3">
    <source>
        <dbReference type="ARBA" id="ARBA00022553"/>
    </source>
</evidence>
<dbReference type="PROSITE" id="PS50109">
    <property type="entry name" value="HIS_KIN"/>
    <property type="match status" value="1"/>
</dbReference>
<keyword evidence="7" id="KW-0067">ATP-binding</keyword>
<accession>A0A7V2SJ50</accession>
<comment type="subunit">
    <text evidence="9">At low DSF concentrations, interacts with RpfF.</text>
</comment>
<evidence type="ECO:0000256" key="11">
    <source>
        <dbReference type="PROSITE-ProRule" id="PRU00169"/>
    </source>
</evidence>
<keyword evidence="5" id="KW-0547">Nucleotide-binding</keyword>
<dbReference type="AlphaFoldDB" id="A0A7V2SJ50"/>
<protein>
    <recommendedName>
        <fullName evidence="10">Sensory/regulatory protein RpfC</fullName>
        <ecNumber evidence="2">2.7.13.3</ecNumber>
    </recommendedName>
</protein>
<dbReference type="SUPFAM" id="SSF55874">
    <property type="entry name" value="ATPase domain of HSP90 chaperone/DNA topoisomerase II/histidine kinase"/>
    <property type="match status" value="1"/>
</dbReference>
<dbReference type="CDD" id="cd16922">
    <property type="entry name" value="HATPase_EvgS-ArcB-TorS-like"/>
    <property type="match status" value="1"/>
</dbReference>
<feature type="transmembrane region" description="Helical" evidence="13">
    <location>
        <begin position="12"/>
        <end position="33"/>
    </location>
</feature>
<dbReference type="Pfam" id="PF02518">
    <property type="entry name" value="HATPase_c"/>
    <property type="match status" value="1"/>
</dbReference>
<dbReference type="InterPro" id="IPR013587">
    <property type="entry name" value="Nitrate/nitrite_sensing"/>
</dbReference>
<name>A0A7V2SJ50_9BACT</name>
<gene>
    <name evidence="16" type="ORF">ENJ74_02990</name>
</gene>
<evidence type="ECO:0000256" key="7">
    <source>
        <dbReference type="ARBA" id="ARBA00022840"/>
    </source>
</evidence>
<proteinExistence type="predicted"/>
<sequence>MKITNKLKLIGIVPSAVLLLASLYFLYTFYLNVERAGAYRTTLDNNTYLEKALVETGKERGLSLLFLASGDKRYHQLLQKQRSATDKALETATLRLVSQHKVLLGFLPGASEAGALDSTAYQRLQESFRKLDALRQEVDQRENAVAPDILERFRKELDRPILVGLSQITLHAPDTSLASLSLLLRQLYGSEEDTGLSRDLAAYHLQARKPMSAQILRLWERYRGGAARFQPELVTDARLKKEAESVLNAPKAKKILEEVQTLAAAILSKSSTGNYDVDAARWFTLQTQHIALYETLAGRYTRIAQEHTEAYLQHQYLLMGLAALFILLALILLSIGYHALRDVETNLKGLERSLQSAAEEFASGGEEYERILQEFQGVDFATREGIEKGYRLLEALIQQARQDRLSAMEENEAKSLFLANMSHEIRTPMNGIIGFTELLKSTNLNDEQREFANIIEKSSQNLLGIINNILDLSKIESNKVEVEHIAFDTHHEFDNTVDNFGVITAEKDIELYYFIDPEISPRLKGDPTKIKEILTNLLNNAVKFTEPGGEISVEIQKLAATQGDRSLIEFRVSDTGIGMSQAQLKKIFEPFTQADSSITRKYGGTGLGLTITKEYVEIMGGKLNVESEEGVGSTFSFTLPLEEIEEEEQDYRNAFNTVTICRYQDERVARLNGYLDRYASYFGMRFLDFDSVSRLQEMLKEADCQAILIDYDRAPEKIREALEHLPEEDLFLVARVTSRNELEQYELPNENIVFKPVTFTKVLGMLRTIARYETAEQKGGTAPRVHTRYRGRVLVVEDNIINQKLVKNILEGLGLEVEIANNGLEAFEKRRNNDYDLIFMDIQMPVMNGVEATHEILEYEEDEELPHVPIVALTANALKGDRERFLSEGMDEYISKPIEISELIYILNKFLRDKAVLETVEEEVTPTAAPAAEPVAQAPETPSAPEATAPEGPGEILIAKNLPFSRKLLAKLLDSLGSPYQVAGTPQEALEFLRSHRISMMFADEKMLEGPLLQAAKDAGILVVFTSAPENPERLEGLDYVVYTEKMTRENFKKFIDERGR</sequence>
<reference evidence="16" key="1">
    <citation type="journal article" date="2020" name="mSystems">
        <title>Genome- and Community-Level Interaction Insights into Carbon Utilization and Element Cycling Functions of Hydrothermarchaeota in Hydrothermal Sediment.</title>
        <authorList>
            <person name="Zhou Z."/>
            <person name="Liu Y."/>
            <person name="Xu W."/>
            <person name="Pan J."/>
            <person name="Luo Z.H."/>
            <person name="Li M."/>
        </authorList>
    </citation>
    <scope>NUCLEOTIDE SEQUENCE [LARGE SCALE GENOMIC DNA]</scope>
    <source>
        <strain evidence="16">HyVt-513</strain>
    </source>
</reference>
<evidence type="ECO:0000256" key="6">
    <source>
        <dbReference type="ARBA" id="ARBA00022777"/>
    </source>
</evidence>
<organism evidence="16">
    <name type="scientific">Nitratifractor salsuginis</name>
    <dbReference type="NCBI Taxonomy" id="269261"/>
    <lineage>
        <taxon>Bacteria</taxon>
        <taxon>Pseudomonadati</taxon>
        <taxon>Campylobacterota</taxon>
        <taxon>Epsilonproteobacteria</taxon>
        <taxon>Campylobacterales</taxon>
        <taxon>Sulfurovaceae</taxon>
        <taxon>Nitratifractor</taxon>
    </lineage>
</organism>
<dbReference type="Pfam" id="PF00072">
    <property type="entry name" value="Response_reg"/>
    <property type="match status" value="1"/>
</dbReference>
<dbReference type="SMART" id="SM00387">
    <property type="entry name" value="HATPase_c"/>
    <property type="match status" value="1"/>
</dbReference>
<dbReference type="PROSITE" id="PS50110">
    <property type="entry name" value="RESPONSE_REGULATORY"/>
    <property type="match status" value="1"/>
</dbReference>
<evidence type="ECO:0000256" key="4">
    <source>
        <dbReference type="ARBA" id="ARBA00022679"/>
    </source>
</evidence>
<dbReference type="InterPro" id="IPR036890">
    <property type="entry name" value="HATPase_C_sf"/>
</dbReference>
<keyword evidence="8" id="KW-0902">Two-component regulatory system</keyword>
<dbReference type="GO" id="GO:0000155">
    <property type="term" value="F:phosphorelay sensor kinase activity"/>
    <property type="evidence" value="ECO:0007669"/>
    <property type="project" value="InterPro"/>
</dbReference>
<keyword evidence="13" id="KW-1133">Transmembrane helix</keyword>
<keyword evidence="3 11" id="KW-0597">Phosphoprotein</keyword>
<dbReference type="SUPFAM" id="SSF52172">
    <property type="entry name" value="CheY-like"/>
    <property type="match status" value="2"/>
</dbReference>
<keyword evidence="13" id="KW-0472">Membrane</keyword>
<dbReference type="FunFam" id="1.10.287.130:FF:000002">
    <property type="entry name" value="Two-component osmosensing histidine kinase"/>
    <property type="match status" value="1"/>
</dbReference>
<dbReference type="Pfam" id="PF08376">
    <property type="entry name" value="NIT"/>
    <property type="match status" value="1"/>
</dbReference>
<dbReference type="InterPro" id="IPR003661">
    <property type="entry name" value="HisK_dim/P_dom"/>
</dbReference>
<dbReference type="CDD" id="cd00082">
    <property type="entry name" value="HisKA"/>
    <property type="match status" value="1"/>
</dbReference>
<evidence type="ECO:0000256" key="9">
    <source>
        <dbReference type="ARBA" id="ARBA00064003"/>
    </source>
</evidence>
<evidence type="ECO:0000256" key="2">
    <source>
        <dbReference type="ARBA" id="ARBA00012438"/>
    </source>
</evidence>
<feature type="transmembrane region" description="Helical" evidence="13">
    <location>
        <begin position="316"/>
        <end position="340"/>
    </location>
</feature>
<dbReference type="FunFam" id="3.30.565.10:FF:000010">
    <property type="entry name" value="Sensor histidine kinase RcsC"/>
    <property type="match status" value="1"/>
</dbReference>
<evidence type="ECO:0000256" key="12">
    <source>
        <dbReference type="SAM" id="MobiDB-lite"/>
    </source>
</evidence>
<dbReference type="Gene3D" id="1.10.287.130">
    <property type="match status" value="1"/>
</dbReference>
<dbReference type="Pfam" id="PF00512">
    <property type="entry name" value="HisKA"/>
    <property type="match status" value="1"/>
</dbReference>
<dbReference type="Gene3D" id="3.30.565.10">
    <property type="entry name" value="Histidine kinase-like ATPase, C-terminal domain"/>
    <property type="match status" value="1"/>
</dbReference>
<dbReference type="PRINTS" id="PR00344">
    <property type="entry name" value="BCTRLSENSOR"/>
</dbReference>
<dbReference type="GO" id="GO:0005524">
    <property type="term" value="F:ATP binding"/>
    <property type="evidence" value="ECO:0007669"/>
    <property type="project" value="UniProtKB-KW"/>
</dbReference>
<keyword evidence="6" id="KW-0418">Kinase</keyword>
<keyword evidence="13" id="KW-0812">Transmembrane</keyword>